<keyword evidence="4 11" id="KW-0028">Amino-acid biosynthesis</keyword>
<comment type="subunit">
    <text evidence="11">Monomer.</text>
</comment>
<evidence type="ECO:0000256" key="6">
    <source>
        <dbReference type="ARBA" id="ARBA00022741"/>
    </source>
</evidence>
<dbReference type="PRINTS" id="PR01100">
    <property type="entry name" value="SHIKIMTKNASE"/>
</dbReference>
<dbReference type="GO" id="GO:0008652">
    <property type="term" value="P:amino acid biosynthetic process"/>
    <property type="evidence" value="ECO:0007669"/>
    <property type="project" value="UniProtKB-KW"/>
</dbReference>
<dbReference type="GO" id="GO:0009073">
    <property type="term" value="P:aromatic amino acid family biosynthetic process"/>
    <property type="evidence" value="ECO:0007669"/>
    <property type="project" value="UniProtKB-KW"/>
</dbReference>
<evidence type="ECO:0000256" key="10">
    <source>
        <dbReference type="ARBA" id="ARBA00048567"/>
    </source>
</evidence>
<feature type="binding site" evidence="11">
    <location>
        <position position="58"/>
    </location>
    <ligand>
        <name>substrate</name>
    </ligand>
</feature>
<comment type="similarity">
    <text evidence="2 11">Belongs to the shikimate kinase family.</text>
</comment>
<dbReference type="PANTHER" id="PTHR21087">
    <property type="entry name" value="SHIKIMATE KINASE"/>
    <property type="match status" value="1"/>
</dbReference>
<evidence type="ECO:0000256" key="1">
    <source>
        <dbReference type="ARBA" id="ARBA00004842"/>
    </source>
</evidence>
<keyword evidence="7 11" id="KW-0418">Kinase</keyword>
<keyword evidence="5 11" id="KW-0808">Transferase</keyword>
<evidence type="ECO:0000256" key="5">
    <source>
        <dbReference type="ARBA" id="ARBA00022679"/>
    </source>
</evidence>
<reference evidence="12" key="2">
    <citation type="journal article" date="2021" name="Data Brief">
        <title>Draft genome sequence data of the facultative, thermophilic, xylanolytic bacterium Paenibacillus sp. strain DA-C8.</title>
        <authorList>
            <person name="Chhe C."/>
            <person name="Uke A."/>
            <person name="Baramee S."/>
            <person name="Ungkulpasvich U."/>
            <person name="Tachaapaikoon C."/>
            <person name="Pason P."/>
            <person name="Waeonukul R."/>
            <person name="Ratanakhanokchai K."/>
            <person name="Kosugi A."/>
        </authorList>
    </citation>
    <scope>NUCLEOTIDE SEQUENCE</scope>
    <source>
        <strain evidence="12">DA-C8</strain>
    </source>
</reference>
<comment type="caution">
    <text evidence="11">Lacks conserved residue(s) required for the propagation of feature annotation.</text>
</comment>
<feature type="binding site" evidence="11">
    <location>
        <position position="80"/>
    </location>
    <ligand>
        <name>substrate</name>
    </ligand>
</feature>
<dbReference type="InterPro" id="IPR023000">
    <property type="entry name" value="Shikimate_kinase_CS"/>
</dbReference>
<accession>A0A916QB95</accession>
<dbReference type="EMBL" id="BMAQ01000005">
    <property type="protein sequence ID" value="GFR37562.1"/>
    <property type="molecule type" value="Genomic_DNA"/>
</dbReference>
<keyword evidence="11" id="KW-0479">Metal-binding</keyword>
<comment type="subcellular location">
    <subcellularLocation>
        <location evidence="11">Cytoplasm</location>
    </subcellularLocation>
</comment>
<keyword evidence="11" id="KW-0963">Cytoplasm</keyword>
<sequence>MHRNIILIGFMGTGKSTVGHALAAALNWTFVDMDERIVEKAGQSIPEIFAAHGEAYFRDLESDVLHELAGGAKQVIATGGGAVLRPANREVMLKGGLVVNLKADVETIIRRVKGDANRPLLAGDVEERVRKLLQERRGMYDYAHLAIDTSSMQVDEIVRTILTHAT</sequence>
<dbReference type="GO" id="GO:0005524">
    <property type="term" value="F:ATP binding"/>
    <property type="evidence" value="ECO:0007669"/>
    <property type="project" value="UniProtKB-UniRule"/>
</dbReference>
<dbReference type="RefSeq" id="WP_200965830.1">
    <property type="nucleotide sequence ID" value="NZ_BMAQ01000005.1"/>
</dbReference>
<comment type="cofactor">
    <cofactor evidence="11">
        <name>Mg(2+)</name>
        <dbReference type="ChEBI" id="CHEBI:18420"/>
    </cofactor>
    <text evidence="11">Binds 1 Mg(2+) ion per subunit.</text>
</comment>
<dbReference type="GO" id="GO:0009423">
    <property type="term" value="P:chorismate biosynthetic process"/>
    <property type="evidence" value="ECO:0007669"/>
    <property type="project" value="UniProtKB-UniRule"/>
</dbReference>
<evidence type="ECO:0000256" key="3">
    <source>
        <dbReference type="ARBA" id="ARBA00012154"/>
    </source>
</evidence>
<gene>
    <name evidence="11 12" type="primary">aroK</name>
    <name evidence="12" type="ORF">PRECH8_08580</name>
</gene>
<dbReference type="InterPro" id="IPR000623">
    <property type="entry name" value="Shikimate_kinase/TSH1"/>
</dbReference>
<evidence type="ECO:0000256" key="8">
    <source>
        <dbReference type="ARBA" id="ARBA00022840"/>
    </source>
</evidence>
<feature type="binding site" evidence="11">
    <location>
        <begin position="12"/>
        <end position="17"/>
    </location>
    <ligand>
        <name>ATP</name>
        <dbReference type="ChEBI" id="CHEBI:30616"/>
    </ligand>
</feature>
<evidence type="ECO:0000256" key="7">
    <source>
        <dbReference type="ARBA" id="ARBA00022777"/>
    </source>
</evidence>
<dbReference type="EC" id="2.7.1.71" evidence="3 11"/>
<feature type="binding site" evidence="11">
    <location>
        <position position="118"/>
    </location>
    <ligand>
        <name>ATP</name>
        <dbReference type="ChEBI" id="CHEBI:30616"/>
    </ligand>
</feature>
<evidence type="ECO:0000313" key="13">
    <source>
        <dbReference type="Proteomes" id="UP000654993"/>
    </source>
</evidence>
<dbReference type="InterPro" id="IPR027417">
    <property type="entry name" value="P-loop_NTPase"/>
</dbReference>
<keyword evidence="6 11" id="KW-0547">Nucleotide-binding</keyword>
<evidence type="ECO:0000256" key="4">
    <source>
        <dbReference type="ARBA" id="ARBA00022605"/>
    </source>
</evidence>
<keyword evidence="11" id="KW-0460">Magnesium</keyword>
<evidence type="ECO:0000256" key="2">
    <source>
        <dbReference type="ARBA" id="ARBA00006997"/>
    </source>
</evidence>
<feature type="binding site" evidence="11">
    <location>
        <position position="16"/>
    </location>
    <ligand>
        <name>Mg(2+)</name>
        <dbReference type="ChEBI" id="CHEBI:18420"/>
    </ligand>
</feature>
<dbReference type="InterPro" id="IPR031322">
    <property type="entry name" value="Shikimate/glucono_kinase"/>
</dbReference>
<comment type="function">
    <text evidence="11">Catalyzes the specific phosphorylation of the 3-hydroxyl group of shikimic acid using ATP as a cosubstrate.</text>
</comment>
<feature type="binding site" evidence="11">
    <location>
        <position position="136"/>
    </location>
    <ligand>
        <name>substrate</name>
    </ligand>
</feature>
<organism evidence="12 13">
    <name type="scientific">Insulibacter thermoxylanivorax</name>
    <dbReference type="NCBI Taxonomy" id="2749268"/>
    <lineage>
        <taxon>Bacteria</taxon>
        <taxon>Bacillati</taxon>
        <taxon>Bacillota</taxon>
        <taxon>Bacilli</taxon>
        <taxon>Bacillales</taxon>
        <taxon>Paenibacillaceae</taxon>
        <taxon>Insulibacter</taxon>
    </lineage>
</organism>
<evidence type="ECO:0000313" key="12">
    <source>
        <dbReference type="EMBL" id="GFR37562.1"/>
    </source>
</evidence>
<dbReference type="Pfam" id="PF01202">
    <property type="entry name" value="SKI"/>
    <property type="match status" value="1"/>
</dbReference>
<dbReference type="HAMAP" id="MF_00109">
    <property type="entry name" value="Shikimate_kinase"/>
    <property type="match status" value="1"/>
</dbReference>
<dbReference type="Gene3D" id="3.40.50.300">
    <property type="entry name" value="P-loop containing nucleotide triphosphate hydrolases"/>
    <property type="match status" value="1"/>
</dbReference>
<dbReference type="SUPFAM" id="SSF52540">
    <property type="entry name" value="P-loop containing nucleoside triphosphate hydrolases"/>
    <property type="match status" value="1"/>
</dbReference>
<dbReference type="GO" id="GO:0004765">
    <property type="term" value="F:shikimate kinase activity"/>
    <property type="evidence" value="ECO:0007669"/>
    <property type="project" value="UniProtKB-UniRule"/>
</dbReference>
<dbReference type="PANTHER" id="PTHR21087:SF16">
    <property type="entry name" value="SHIKIMATE KINASE 1, CHLOROPLASTIC"/>
    <property type="match status" value="1"/>
</dbReference>
<dbReference type="GO" id="GO:0005829">
    <property type="term" value="C:cytosol"/>
    <property type="evidence" value="ECO:0007669"/>
    <property type="project" value="TreeGrafter"/>
</dbReference>
<protein>
    <recommendedName>
        <fullName evidence="3 11">Shikimate kinase</fullName>
        <shortName evidence="11">SK</shortName>
        <ecNumber evidence="3 11">2.7.1.71</ecNumber>
    </recommendedName>
</protein>
<comment type="caution">
    <text evidence="12">The sequence shown here is derived from an EMBL/GenBank/DDBJ whole genome shotgun (WGS) entry which is preliminary data.</text>
</comment>
<comment type="catalytic activity">
    <reaction evidence="10 11">
        <text>shikimate + ATP = 3-phosphoshikimate + ADP + H(+)</text>
        <dbReference type="Rhea" id="RHEA:13121"/>
        <dbReference type="ChEBI" id="CHEBI:15378"/>
        <dbReference type="ChEBI" id="CHEBI:30616"/>
        <dbReference type="ChEBI" id="CHEBI:36208"/>
        <dbReference type="ChEBI" id="CHEBI:145989"/>
        <dbReference type="ChEBI" id="CHEBI:456216"/>
        <dbReference type="EC" id="2.7.1.71"/>
    </reaction>
</comment>
<keyword evidence="8 11" id="KW-0067">ATP-binding</keyword>
<keyword evidence="9 11" id="KW-0057">Aromatic amino acid biosynthesis</keyword>
<keyword evidence="13" id="KW-1185">Reference proteome</keyword>
<dbReference type="PROSITE" id="PS01128">
    <property type="entry name" value="SHIKIMATE_KINASE"/>
    <property type="match status" value="1"/>
</dbReference>
<evidence type="ECO:0000256" key="9">
    <source>
        <dbReference type="ARBA" id="ARBA00023141"/>
    </source>
</evidence>
<dbReference type="GO" id="GO:0000287">
    <property type="term" value="F:magnesium ion binding"/>
    <property type="evidence" value="ECO:0007669"/>
    <property type="project" value="UniProtKB-UniRule"/>
</dbReference>
<comment type="pathway">
    <text evidence="1 11">Metabolic intermediate biosynthesis; chorismate biosynthesis; chorismate from D-erythrose 4-phosphate and phosphoenolpyruvate: step 5/7.</text>
</comment>
<dbReference type="CDD" id="cd00464">
    <property type="entry name" value="SK"/>
    <property type="match status" value="1"/>
</dbReference>
<dbReference type="Proteomes" id="UP000654993">
    <property type="component" value="Unassembled WGS sequence"/>
</dbReference>
<reference evidence="12" key="1">
    <citation type="submission" date="2020-08" db="EMBL/GenBank/DDBJ databases">
        <authorList>
            <person name="Uke A."/>
            <person name="Chhe C."/>
            <person name="Baramee S."/>
            <person name="Kosugi A."/>
        </authorList>
    </citation>
    <scope>NUCLEOTIDE SEQUENCE</scope>
    <source>
        <strain evidence="12">DA-C8</strain>
    </source>
</reference>
<name>A0A916QB95_9BACL</name>
<feature type="binding site" evidence="11">
    <location>
        <position position="34"/>
    </location>
    <ligand>
        <name>substrate</name>
    </ligand>
</feature>
<evidence type="ECO:0000256" key="11">
    <source>
        <dbReference type="HAMAP-Rule" id="MF_00109"/>
    </source>
</evidence>
<dbReference type="AlphaFoldDB" id="A0A916QB95"/>
<proteinExistence type="inferred from homology"/>